<keyword evidence="6" id="KW-0653">Protein transport</keyword>
<dbReference type="SUPFAM" id="SSF48371">
    <property type="entry name" value="ARM repeat"/>
    <property type="match status" value="1"/>
</dbReference>
<sequence>MEMDMPTLHNILLHTFSTDAEARKAAEEAIKNLHTARGSIVLLVQLLSSDDVQREIRQAAAISLKNIVQKHWEPFDGQDEGAAPSAFPDSDKDEYRTFILEGLFAATDNSIQALLVECVSIIAREDFPEKWPHLVDQISAAIQSGQPHRIINALLALRKLVKIFEYKPSHQRDTLNTIVSMTFPLLRTMLQQLAGNPSVEAGHMVHLIAKVFWSSVQCALPPSVTLDDIGIWLDLFRTLITKPMPDVPGDAIDDDESFLRDPWWKAKKWSLQIICRFYNVYGNPKHGSSTPELSGFFRTHVAPHLQVAVLETLSLRPQGRYCPDRVVQLSLMYLQEAIMSAAAYKQLQPHLDFVLFQVVHPLLCLSAADLDLFANDPHEYIRRSSDVLGEYLNPVCAAEGLLLELCTKRGKDCVVKVLEFYNTLLVPAPDHEGQWIQKEAALHALCALDSFLTLSPPHQAQMESILLVHVVPAFQNPRGYVRLRAVKMLSRNYMTKLAFADATMAQIVGHLLRCLEDAELPVRIEAAKAFRHVVLYAHSPIVLDALRPLLPKVLDQFFVIMDDMGFGDEVVLALEQLIDSFCDEMGPYAVQLVVRLTQRFKQCLDKEEDDDDACFTAASCLDTINTILMSIYNQPELFEPLIDALVPTLHLLLASDAYLDFVESALDIVKSIAYYSSAIHPKVWALFPTLFRGADLWGAEYMHQLVVVLYSLIGRDASGFLNAVFQVNLPPERGGPKRIRYIELVYNLVRKLLHRDETTVDEEEVWGACAIIECILHNCDGVDVFVPPALQLVCFRLSRTPIHETRAMTHLLSVVLAALRYNAALALAVLDKMKVLDPIVQSLVKNADLRVTYSEQKLYVLGVTALFALPAADLAPPVQATMKALLVKVVQKINQIIARSQESRNSAHNHSGHIHGKGSKTLEALIHQGGYGSDEDAETTLHDDEYANVLHDLKGGETYDDDDDKDYYSRIDNMDEITVFLQTMHGLKETQPAAFEGIGLANNAEFFATCEAFSAELHRRQEEARQATATHD</sequence>
<dbReference type="OrthoDB" id="760868at2759"/>
<dbReference type="GO" id="GO:0031267">
    <property type="term" value="F:small GTPase binding"/>
    <property type="evidence" value="ECO:0007669"/>
    <property type="project" value="InterPro"/>
</dbReference>
<dbReference type="InterPro" id="IPR016024">
    <property type="entry name" value="ARM-type_fold"/>
</dbReference>
<dbReference type="InterPro" id="IPR011989">
    <property type="entry name" value="ARM-like"/>
</dbReference>
<evidence type="ECO:0000259" key="9">
    <source>
        <dbReference type="PROSITE" id="PS50166"/>
    </source>
</evidence>
<accession>A0A485KB54</accession>
<dbReference type="EMBL" id="CAADRA010000143">
    <property type="protein sequence ID" value="VFT78863.1"/>
    <property type="molecule type" value="Genomic_DNA"/>
</dbReference>
<dbReference type="GO" id="GO:0005635">
    <property type="term" value="C:nuclear envelope"/>
    <property type="evidence" value="ECO:0007669"/>
    <property type="project" value="UniProtKB-SubCell"/>
</dbReference>
<organism evidence="11 12">
    <name type="scientific">Aphanomyces stellatus</name>
    <dbReference type="NCBI Taxonomy" id="120398"/>
    <lineage>
        <taxon>Eukaryota</taxon>
        <taxon>Sar</taxon>
        <taxon>Stramenopiles</taxon>
        <taxon>Oomycota</taxon>
        <taxon>Saprolegniomycetes</taxon>
        <taxon>Saprolegniales</taxon>
        <taxon>Verrucalvaceae</taxon>
        <taxon>Aphanomyces</taxon>
    </lineage>
</organism>
<dbReference type="Gene3D" id="1.25.10.10">
    <property type="entry name" value="Leucine-rich Repeat Variant"/>
    <property type="match status" value="1"/>
</dbReference>
<reference evidence="11 12" key="1">
    <citation type="submission" date="2019-03" db="EMBL/GenBank/DDBJ databases">
        <authorList>
            <person name="Gaulin E."/>
            <person name="Dumas B."/>
        </authorList>
    </citation>
    <scope>NUCLEOTIDE SEQUENCE [LARGE SCALE GENOMIC DNA]</scope>
    <source>
        <strain evidence="11">CBS 568.67</strain>
    </source>
</reference>
<dbReference type="PROSITE" id="PS50176">
    <property type="entry name" value="ARM_REPEAT"/>
    <property type="match status" value="1"/>
</dbReference>
<evidence type="ECO:0000256" key="2">
    <source>
        <dbReference type="ARBA" id="ARBA00004496"/>
    </source>
</evidence>
<keyword evidence="7" id="KW-0539">Nucleus</keyword>
<dbReference type="SMART" id="SM00913">
    <property type="entry name" value="IBN_N"/>
    <property type="match status" value="1"/>
</dbReference>
<evidence type="ECO:0000313" key="10">
    <source>
        <dbReference type="EMBL" id="KAF0718506.1"/>
    </source>
</evidence>
<keyword evidence="12" id="KW-1185">Reference proteome</keyword>
<dbReference type="GO" id="GO:0006606">
    <property type="term" value="P:protein import into nucleus"/>
    <property type="evidence" value="ECO:0007669"/>
    <property type="project" value="TreeGrafter"/>
</dbReference>
<proteinExistence type="inferred from homology"/>
<comment type="similarity">
    <text evidence="3">Belongs to the importin beta family. Importin beta-1 subfamily.</text>
</comment>
<dbReference type="Pfam" id="PF03810">
    <property type="entry name" value="IBN_N"/>
    <property type="match status" value="1"/>
</dbReference>
<dbReference type="PROSITE" id="PS50166">
    <property type="entry name" value="IMPORTIN_B_NT"/>
    <property type="match status" value="1"/>
</dbReference>
<dbReference type="AlphaFoldDB" id="A0A485KB54"/>
<evidence type="ECO:0000256" key="6">
    <source>
        <dbReference type="ARBA" id="ARBA00022927"/>
    </source>
</evidence>
<feature type="repeat" description="ARM" evidence="8">
    <location>
        <begin position="38"/>
        <end position="67"/>
    </location>
</feature>
<protein>
    <submittedName>
        <fullName evidence="11">Aste57867_1650 protein</fullName>
    </submittedName>
</protein>
<keyword evidence="4" id="KW-0813">Transport</keyword>
<comment type="subcellular location">
    <subcellularLocation>
        <location evidence="2">Cytoplasm</location>
    </subcellularLocation>
    <subcellularLocation>
        <location evidence="1">Nucleus envelope</location>
    </subcellularLocation>
</comment>
<dbReference type="EMBL" id="VJMH01000143">
    <property type="protein sequence ID" value="KAF0718506.1"/>
    <property type="molecule type" value="Genomic_DNA"/>
</dbReference>
<feature type="domain" description="Importin N-terminal" evidence="9">
    <location>
        <begin position="26"/>
        <end position="105"/>
    </location>
</feature>
<keyword evidence="5" id="KW-0963">Cytoplasm</keyword>
<reference evidence="10" key="2">
    <citation type="submission" date="2019-06" db="EMBL/GenBank/DDBJ databases">
        <title>Genomics analysis of Aphanomyces spp. identifies a new class of oomycete effector associated with host adaptation.</title>
        <authorList>
            <person name="Gaulin E."/>
        </authorList>
    </citation>
    <scope>NUCLEOTIDE SEQUENCE</scope>
    <source>
        <strain evidence="10">CBS 578.67</strain>
    </source>
</reference>
<name>A0A485KB54_9STRA</name>
<dbReference type="PANTHER" id="PTHR10997">
    <property type="entry name" value="IMPORTIN-7, 8, 11"/>
    <property type="match status" value="1"/>
</dbReference>
<evidence type="ECO:0000256" key="4">
    <source>
        <dbReference type="ARBA" id="ARBA00022448"/>
    </source>
</evidence>
<gene>
    <name evidence="11" type="primary">Aste57867_1650</name>
    <name evidence="10" type="ORF">As57867_001648</name>
    <name evidence="11" type="ORF">ASTE57867_1650</name>
</gene>
<dbReference type="GO" id="GO:0005829">
    <property type="term" value="C:cytosol"/>
    <property type="evidence" value="ECO:0007669"/>
    <property type="project" value="TreeGrafter"/>
</dbReference>
<evidence type="ECO:0000313" key="11">
    <source>
        <dbReference type="EMBL" id="VFT78863.1"/>
    </source>
</evidence>
<dbReference type="InterPro" id="IPR001494">
    <property type="entry name" value="Importin-beta_N"/>
</dbReference>
<evidence type="ECO:0000256" key="3">
    <source>
        <dbReference type="ARBA" id="ARBA00010907"/>
    </source>
</evidence>
<dbReference type="InterPro" id="IPR000225">
    <property type="entry name" value="Armadillo"/>
</dbReference>
<evidence type="ECO:0000256" key="1">
    <source>
        <dbReference type="ARBA" id="ARBA00004259"/>
    </source>
</evidence>
<dbReference type="Proteomes" id="UP000332933">
    <property type="component" value="Unassembled WGS sequence"/>
</dbReference>
<evidence type="ECO:0000256" key="5">
    <source>
        <dbReference type="ARBA" id="ARBA00022490"/>
    </source>
</evidence>
<evidence type="ECO:0000313" key="12">
    <source>
        <dbReference type="Proteomes" id="UP000332933"/>
    </source>
</evidence>
<evidence type="ECO:0000256" key="7">
    <source>
        <dbReference type="ARBA" id="ARBA00023242"/>
    </source>
</evidence>
<evidence type="ECO:0000256" key="8">
    <source>
        <dbReference type="PROSITE-ProRule" id="PRU00259"/>
    </source>
</evidence>
<dbReference type="PANTHER" id="PTHR10997:SF18">
    <property type="entry name" value="D-IMPORTIN 7_RANBP7"/>
    <property type="match status" value="1"/>
</dbReference>